<gene>
    <name evidence="1" type="ORF">LCGC14_0946360</name>
</gene>
<protein>
    <recommendedName>
        <fullName evidence="2">DUF4369 domain-containing protein</fullName>
    </recommendedName>
</protein>
<dbReference type="AlphaFoldDB" id="A0A0F9NIP0"/>
<sequence>MKITRYSLVLLLFLGAYCNGQTIISGQIDFNDVKNADVKIHLTKLNVDQIGNLRYLKEIAWSPVAEDGSFSFVPTMYPLKMQSITYM</sequence>
<comment type="caution">
    <text evidence="1">The sequence shown here is derived from an EMBL/GenBank/DDBJ whole genome shotgun (WGS) entry which is preliminary data.</text>
</comment>
<evidence type="ECO:0008006" key="2">
    <source>
        <dbReference type="Google" id="ProtNLM"/>
    </source>
</evidence>
<accession>A0A0F9NIP0</accession>
<organism evidence="1">
    <name type="scientific">marine sediment metagenome</name>
    <dbReference type="NCBI Taxonomy" id="412755"/>
    <lineage>
        <taxon>unclassified sequences</taxon>
        <taxon>metagenomes</taxon>
        <taxon>ecological metagenomes</taxon>
    </lineage>
</organism>
<reference evidence="1" key="1">
    <citation type="journal article" date="2015" name="Nature">
        <title>Complex archaea that bridge the gap between prokaryotes and eukaryotes.</title>
        <authorList>
            <person name="Spang A."/>
            <person name="Saw J.H."/>
            <person name="Jorgensen S.L."/>
            <person name="Zaremba-Niedzwiedzka K."/>
            <person name="Martijn J."/>
            <person name="Lind A.E."/>
            <person name="van Eijk R."/>
            <person name="Schleper C."/>
            <person name="Guy L."/>
            <person name="Ettema T.J."/>
        </authorList>
    </citation>
    <scope>NUCLEOTIDE SEQUENCE</scope>
</reference>
<dbReference type="EMBL" id="LAZR01003342">
    <property type="protein sequence ID" value="KKN19370.1"/>
    <property type="molecule type" value="Genomic_DNA"/>
</dbReference>
<proteinExistence type="predicted"/>
<evidence type="ECO:0000313" key="1">
    <source>
        <dbReference type="EMBL" id="KKN19370.1"/>
    </source>
</evidence>
<name>A0A0F9NIP0_9ZZZZ</name>
<feature type="non-terminal residue" evidence="1">
    <location>
        <position position="87"/>
    </location>
</feature>